<evidence type="ECO:0000313" key="2">
    <source>
        <dbReference type="EMBL" id="SFJ56079.1"/>
    </source>
</evidence>
<dbReference type="EMBL" id="FORA01000004">
    <property type="protein sequence ID" value="SFJ56079.1"/>
    <property type="molecule type" value="Genomic_DNA"/>
</dbReference>
<organism evidence="2 3">
    <name type="scientific">Jannaschia pohangensis</name>
    <dbReference type="NCBI Taxonomy" id="390807"/>
    <lineage>
        <taxon>Bacteria</taxon>
        <taxon>Pseudomonadati</taxon>
        <taxon>Pseudomonadota</taxon>
        <taxon>Alphaproteobacteria</taxon>
        <taxon>Rhodobacterales</taxon>
        <taxon>Roseobacteraceae</taxon>
        <taxon>Jannaschia</taxon>
    </lineage>
</organism>
<dbReference type="STRING" id="390807.SAMN04488095_3090"/>
<dbReference type="Proteomes" id="UP000199110">
    <property type="component" value="Unassembled WGS sequence"/>
</dbReference>
<keyword evidence="3" id="KW-1185">Reference proteome</keyword>
<reference evidence="2 3" key="1">
    <citation type="submission" date="2016-10" db="EMBL/GenBank/DDBJ databases">
        <authorList>
            <person name="de Groot N.N."/>
        </authorList>
    </citation>
    <scope>NUCLEOTIDE SEQUENCE [LARGE SCALE GENOMIC DNA]</scope>
    <source>
        <strain evidence="2 3">DSM 19073</strain>
    </source>
</reference>
<sequence>MTRAPGRVFLRAGLAWLACIAFGITNIHIIYVAQSVLAGLILGAVSGLLLLGTYVTLNALSLRWPLSRRVVLGAGFSAWGLAAAWGAAIVQAAPGSPTGFVDSWLVVDAAFTLPILLILMWRDGWFGELSPTA</sequence>
<keyword evidence="1" id="KW-0472">Membrane</keyword>
<feature type="transmembrane region" description="Helical" evidence="1">
    <location>
        <begin position="37"/>
        <end position="57"/>
    </location>
</feature>
<protein>
    <submittedName>
        <fullName evidence="2">Uncharacterized protein</fullName>
    </submittedName>
</protein>
<proteinExistence type="predicted"/>
<evidence type="ECO:0000313" key="3">
    <source>
        <dbReference type="Proteomes" id="UP000199110"/>
    </source>
</evidence>
<dbReference type="AlphaFoldDB" id="A0A1I3SEL2"/>
<feature type="transmembrane region" description="Helical" evidence="1">
    <location>
        <begin position="12"/>
        <end position="31"/>
    </location>
</feature>
<name>A0A1I3SEL2_9RHOB</name>
<evidence type="ECO:0000256" key="1">
    <source>
        <dbReference type="SAM" id="Phobius"/>
    </source>
</evidence>
<accession>A0A1I3SEL2</accession>
<keyword evidence="1" id="KW-0812">Transmembrane</keyword>
<dbReference type="RefSeq" id="WP_092782799.1">
    <property type="nucleotide sequence ID" value="NZ_FORA01000004.1"/>
</dbReference>
<keyword evidence="1" id="KW-1133">Transmembrane helix</keyword>
<gene>
    <name evidence="2" type="ORF">SAMN04488095_3090</name>
</gene>
<feature type="transmembrane region" description="Helical" evidence="1">
    <location>
        <begin position="69"/>
        <end position="92"/>
    </location>
</feature>
<feature type="transmembrane region" description="Helical" evidence="1">
    <location>
        <begin position="104"/>
        <end position="121"/>
    </location>
</feature>